<dbReference type="SUPFAM" id="SSF53756">
    <property type="entry name" value="UDP-Glycosyltransferase/glycogen phosphorylase"/>
    <property type="match status" value="1"/>
</dbReference>
<dbReference type="Proteomes" id="UP001249240">
    <property type="component" value="Unassembled WGS sequence"/>
</dbReference>
<dbReference type="GeneID" id="67042011"/>
<dbReference type="Gene3D" id="3.40.50.2000">
    <property type="entry name" value="Glycogen Phosphorylase B"/>
    <property type="match status" value="2"/>
</dbReference>
<evidence type="ECO:0000313" key="2">
    <source>
        <dbReference type="EMBL" id="MDT2536731.1"/>
    </source>
</evidence>
<proteinExistence type="predicted"/>
<dbReference type="AlphaFoldDB" id="A0AAW8SRH7"/>
<gene>
    <name evidence="2" type="ORF">P7D78_01220</name>
</gene>
<name>A0AAW8SRH7_9ENTE</name>
<dbReference type="GO" id="GO:0016757">
    <property type="term" value="F:glycosyltransferase activity"/>
    <property type="evidence" value="ECO:0007669"/>
    <property type="project" value="InterPro"/>
</dbReference>
<dbReference type="Pfam" id="PF00534">
    <property type="entry name" value="Glycos_transf_1"/>
    <property type="match status" value="1"/>
</dbReference>
<accession>A0AAW8SRH7</accession>
<dbReference type="InterPro" id="IPR001296">
    <property type="entry name" value="Glyco_trans_1"/>
</dbReference>
<comment type="caution">
    <text evidence="2">The sequence shown here is derived from an EMBL/GenBank/DDBJ whole genome shotgun (WGS) entry which is preliminary data.</text>
</comment>
<feature type="domain" description="Glycosyl transferase family 1" evidence="1">
    <location>
        <begin position="208"/>
        <end position="382"/>
    </location>
</feature>
<sequence>MRKPRILLLTYGALPVPAVKGGAIETLLDSLIEENETHQQLELRIVSRADPAISAFNQTHTQTQIIPVDIRERPVWWFIQKCWNKGQSLLTGKRKNLIPYPELIRKTKEYLQEAEVDGVLDLNCPERIPLLRSFYSGKLGTYLHNDYLNPETKDGKEILQELDGVFSVCDFLNQQAQKIDFPKERSAFYRVNNGIQLEDFQPVLQAERQEARAQLRLEDSDCIIVFSGRITETKGVHLLLEALSRLDDISHVKVLVLGGTTYSSTKKDAYFNKVLAQAEKLPIEVRFTGYINKKEIPFYLRAADICAVPSIFHETCCLSAVEAQAMGIPVIATKIGGIPEYISEKGAVLIPYDQEYVQQFAQGLKQLIKNEALRRQMSEAAISGRERHSQQRFYEEFVSSIRQFIGQNGMKEGEHE</sequence>
<dbReference type="EMBL" id="JARPXM010000001">
    <property type="protein sequence ID" value="MDT2536731.1"/>
    <property type="molecule type" value="Genomic_DNA"/>
</dbReference>
<dbReference type="CDD" id="cd03801">
    <property type="entry name" value="GT4_PimA-like"/>
    <property type="match status" value="1"/>
</dbReference>
<dbReference type="PANTHER" id="PTHR12526">
    <property type="entry name" value="GLYCOSYLTRANSFERASE"/>
    <property type="match status" value="1"/>
</dbReference>
<evidence type="ECO:0000259" key="1">
    <source>
        <dbReference type="Pfam" id="PF00534"/>
    </source>
</evidence>
<protein>
    <submittedName>
        <fullName evidence="2">Glycosyltransferase family 4 protein</fullName>
    </submittedName>
</protein>
<reference evidence="2" key="1">
    <citation type="submission" date="2023-03" db="EMBL/GenBank/DDBJ databases">
        <authorList>
            <person name="Shen W."/>
            <person name="Cai J."/>
        </authorList>
    </citation>
    <scope>NUCLEOTIDE SEQUENCE</scope>
    <source>
        <strain evidence="2">B646-2</strain>
    </source>
</reference>
<evidence type="ECO:0000313" key="3">
    <source>
        <dbReference type="Proteomes" id="UP001249240"/>
    </source>
</evidence>
<organism evidence="2 3">
    <name type="scientific">Enterococcus raffinosus</name>
    <dbReference type="NCBI Taxonomy" id="71452"/>
    <lineage>
        <taxon>Bacteria</taxon>
        <taxon>Bacillati</taxon>
        <taxon>Bacillota</taxon>
        <taxon>Bacilli</taxon>
        <taxon>Lactobacillales</taxon>
        <taxon>Enterococcaceae</taxon>
        <taxon>Enterococcus</taxon>
    </lineage>
</organism>
<dbReference type="RefSeq" id="WP_028020239.1">
    <property type="nucleotide sequence ID" value="NZ_CABLCA010000004.1"/>
</dbReference>